<organism evidence="1 2">
    <name type="scientific">Kingella kingae ATCC 23330</name>
    <dbReference type="NCBI Taxonomy" id="887327"/>
    <lineage>
        <taxon>Bacteria</taxon>
        <taxon>Pseudomonadati</taxon>
        <taxon>Pseudomonadota</taxon>
        <taxon>Betaproteobacteria</taxon>
        <taxon>Neisseriales</taxon>
        <taxon>Neisseriaceae</taxon>
        <taxon>Kingella</taxon>
    </lineage>
</organism>
<dbReference type="AlphaFoldDB" id="F5S4R6"/>
<accession>F5S4R6</accession>
<gene>
    <name evidence="1" type="ORF">HMPREF0476_0199</name>
</gene>
<comment type="caution">
    <text evidence="1">The sequence shown here is derived from an EMBL/GenBank/DDBJ whole genome shotgun (WGS) entry which is preliminary data.</text>
</comment>
<reference evidence="1 2" key="1">
    <citation type="submission" date="2011-04" db="EMBL/GenBank/DDBJ databases">
        <authorList>
            <person name="Muzny D."/>
            <person name="Qin X."/>
            <person name="Deng J."/>
            <person name="Jiang H."/>
            <person name="Liu Y."/>
            <person name="Qu J."/>
            <person name="Song X.-Z."/>
            <person name="Zhang L."/>
            <person name="Thornton R."/>
            <person name="Coyle M."/>
            <person name="Francisco L."/>
            <person name="Jackson L."/>
            <person name="Javaid M."/>
            <person name="Korchina V."/>
            <person name="Kovar C."/>
            <person name="Mata R."/>
            <person name="Mathew T."/>
            <person name="Ngo R."/>
            <person name="Nguyen L."/>
            <person name="Nguyen N."/>
            <person name="Okwuonu G."/>
            <person name="Ongeri F."/>
            <person name="Pham C."/>
            <person name="Simmons D."/>
            <person name="Wilczek-Boney K."/>
            <person name="Hale W."/>
            <person name="Jakkamsetti A."/>
            <person name="Pham P."/>
            <person name="Ruth R."/>
            <person name="San Lucas F."/>
            <person name="Warren J."/>
            <person name="Zhang J."/>
            <person name="Zhao Z."/>
            <person name="Zhou C."/>
            <person name="Zhu D."/>
            <person name="Lee S."/>
            <person name="Bess C."/>
            <person name="Blankenburg K."/>
            <person name="Forbes L."/>
            <person name="Fu Q."/>
            <person name="Gubbala S."/>
            <person name="Hirani K."/>
            <person name="Jayaseelan J.C."/>
            <person name="Lara F."/>
            <person name="Munidasa M."/>
            <person name="Palculict T."/>
            <person name="Patil S."/>
            <person name="Pu L.-L."/>
            <person name="Saada N."/>
            <person name="Tang L."/>
            <person name="Weissenberger G."/>
            <person name="Zhu Y."/>
            <person name="Hemphill L."/>
            <person name="Shang Y."/>
            <person name="Youmans B."/>
            <person name="Ayvaz T."/>
            <person name="Ross M."/>
            <person name="Santibanez J."/>
            <person name="Aqrawi P."/>
            <person name="Gross S."/>
            <person name="Joshi V."/>
            <person name="Fowler G."/>
            <person name="Nazareth L."/>
            <person name="Reid J."/>
            <person name="Worley K."/>
            <person name="Petrosino J."/>
            <person name="Highlander S."/>
            <person name="Gibbs R."/>
        </authorList>
    </citation>
    <scope>NUCLEOTIDE SEQUENCE [LARGE SCALE GENOMIC DNA]</scope>
    <source>
        <strain evidence="1 2">ATCC 23330</strain>
    </source>
</reference>
<proteinExistence type="predicted"/>
<dbReference type="HOGENOM" id="CLU_2682900_0_0_4"/>
<sequence length="74" mass="8619">MFKPSSNFYISNNIFAAVGLWQQKGKRVNYFFCKMATYGFLAINRCAGCLKIIFHIKSKPYHLQTPCFRQPKCC</sequence>
<evidence type="ECO:0000313" key="1">
    <source>
        <dbReference type="EMBL" id="EGK11959.1"/>
    </source>
</evidence>
<keyword evidence="2" id="KW-1185">Reference proteome</keyword>
<evidence type="ECO:0000313" key="2">
    <source>
        <dbReference type="Proteomes" id="UP000004207"/>
    </source>
</evidence>
<dbReference type="EMBL" id="AFHS01000005">
    <property type="protein sequence ID" value="EGK11959.1"/>
    <property type="molecule type" value="Genomic_DNA"/>
</dbReference>
<dbReference type="Proteomes" id="UP000004207">
    <property type="component" value="Unassembled WGS sequence"/>
</dbReference>
<name>F5S4R6_KINKI</name>
<protein>
    <submittedName>
        <fullName evidence="1">Uncharacterized protein</fullName>
    </submittedName>
</protein>